<dbReference type="GO" id="GO:0005549">
    <property type="term" value="F:odorant binding"/>
    <property type="evidence" value="ECO:0007669"/>
    <property type="project" value="InterPro"/>
</dbReference>
<feature type="transmembrane region" description="Helical" evidence="10">
    <location>
        <begin position="85"/>
        <end position="106"/>
    </location>
</feature>
<dbReference type="GO" id="GO:0004984">
    <property type="term" value="F:olfactory receptor activity"/>
    <property type="evidence" value="ECO:0007669"/>
    <property type="project" value="InterPro"/>
</dbReference>
<dbReference type="AlphaFoldDB" id="A0A6B9C754"/>
<comment type="subcellular location">
    <subcellularLocation>
        <location evidence="1 10">Cell membrane</location>
        <topology evidence="1 10">Multi-pass membrane protein</topology>
    </subcellularLocation>
</comment>
<organism evidence="11">
    <name type="scientific">Bradysia odoriphaga</name>
    <dbReference type="NCBI Taxonomy" id="1564500"/>
    <lineage>
        <taxon>Eukaryota</taxon>
        <taxon>Metazoa</taxon>
        <taxon>Ecdysozoa</taxon>
        <taxon>Arthropoda</taxon>
        <taxon>Hexapoda</taxon>
        <taxon>Insecta</taxon>
        <taxon>Pterygota</taxon>
        <taxon>Neoptera</taxon>
        <taxon>Endopterygota</taxon>
        <taxon>Diptera</taxon>
        <taxon>Nematocera</taxon>
        <taxon>Sciaroidea</taxon>
        <taxon>Sciaridae</taxon>
        <taxon>Bradysia</taxon>
    </lineage>
</organism>
<evidence type="ECO:0000256" key="3">
    <source>
        <dbReference type="ARBA" id="ARBA00022606"/>
    </source>
</evidence>
<evidence type="ECO:0000256" key="5">
    <source>
        <dbReference type="ARBA" id="ARBA00022725"/>
    </source>
</evidence>
<keyword evidence="4 10" id="KW-0812">Transmembrane</keyword>
<dbReference type="GO" id="GO:0007165">
    <property type="term" value="P:signal transduction"/>
    <property type="evidence" value="ECO:0007669"/>
    <property type="project" value="UniProtKB-KW"/>
</dbReference>
<comment type="caution">
    <text evidence="10">Lacks conserved residue(s) required for the propagation of feature annotation.</text>
</comment>
<reference evidence="11" key="1">
    <citation type="submission" date="2018-11" db="EMBL/GenBank/DDBJ databases">
        <authorList>
            <person name="Zhao Y."/>
            <person name="Mu W."/>
            <person name="Zhou C."/>
        </authorList>
    </citation>
    <scope>NUCLEOTIDE SEQUENCE</scope>
</reference>
<dbReference type="PANTHER" id="PTHR21137:SF35">
    <property type="entry name" value="ODORANT RECEPTOR 19A-RELATED"/>
    <property type="match status" value="1"/>
</dbReference>
<sequence length="399" mass="45555">MDNLKSNFTKLKEKIFKKKKSSESAVDRMNDIMKLINTIAYIPGLEFEDNWKKSRRTAFGCLMLATTTSVAIYTLLVTFPAKENLILVGFFAFNALVWGKTIVVITKHDKFMSVVRYVLTVFKDNKSGPRERILFGVTKMIHYHLAINFSSFLAGYLIYSFFPLYDYIYNKKLTLISPLLIPYVNAQQLRGYFITTAFNVFLGNMCLTVCICVSSLFFALVDSYDGLVSLVEHDFGEFDDMCENNENSKACDAKMRNTLLELMDLARLSNSMNGMYNIIATVQIGMSAVVILGSLAAILAVGYINCIGATLAFYTEMLVYCYIGQLLDTTNIRITHVICNAKWYNYAVKYQKDMMFALYLSQNLKPILLFNVFPLNFATSLMITNKIYTAFMFMLEFFD</sequence>
<keyword evidence="9 10" id="KW-0807">Transducer</keyword>
<dbReference type="PANTHER" id="PTHR21137">
    <property type="entry name" value="ODORANT RECEPTOR"/>
    <property type="match status" value="1"/>
</dbReference>
<keyword evidence="7 10" id="KW-0472">Membrane</keyword>
<feature type="transmembrane region" description="Helical" evidence="10">
    <location>
        <begin position="58"/>
        <end position="79"/>
    </location>
</feature>
<dbReference type="EMBL" id="MK248960">
    <property type="protein sequence ID" value="QGW45374.1"/>
    <property type="molecule type" value="mRNA"/>
</dbReference>
<dbReference type="InterPro" id="IPR004117">
    <property type="entry name" value="7tm6_olfct_rcpt"/>
</dbReference>
<accession>A0A6B9C754</accession>
<feature type="transmembrane region" description="Helical" evidence="10">
    <location>
        <begin position="278"/>
        <end position="304"/>
    </location>
</feature>
<keyword evidence="3 10" id="KW-0716">Sensory transduction</keyword>
<dbReference type="GO" id="GO:0005886">
    <property type="term" value="C:plasma membrane"/>
    <property type="evidence" value="ECO:0007669"/>
    <property type="project" value="UniProtKB-SubCell"/>
</dbReference>
<evidence type="ECO:0000313" key="11">
    <source>
        <dbReference type="EMBL" id="QGW45374.1"/>
    </source>
</evidence>
<evidence type="ECO:0000256" key="9">
    <source>
        <dbReference type="ARBA" id="ARBA00023224"/>
    </source>
</evidence>
<comment type="similarity">
    <text evidence="10">Belongs to the insect chemoreceptor superfamily. Heteromeric odorant receptor channel (TC 1.A.69) family.</text>
</comment>
<keyword evidence="2" id="KW-1003">Cell membrane</keyword>
<evidence type="ECO:0000256" key="10">
    <source>
        <dbReference type="RuleBase" id="RU351113"/>
    </source>
</evidence>
<feature type="transmembrane region" description="Helical" evidence="10">
    <location>
        <begin position="140"/>
        <end position="162"/>
    </location>
</feature>
<protein>
    <recommendedName>
        <fullName evidence="10">Odorant receptor</fullName>
    </recommendedName>
</protein>
<evidence type="ECO:0000256" key="2">
    <source>
        <dbReference type="ARBA" id="ARBA00022475"/>
    </source>
</evidence>
<keyword evidence="6 10" id="KW-1133">Transmembrane helix</keyword>
<evidence type="ECO:0000256" key="6">
    <source>
        <dbReference type="ARBA" id="ARBA00022989"/>
    </source>
</evidence>
<evidence type="ECO:0000256" key="7">
    <source>
        <dbReference type="ARBA" id="ARBA00023136"/>
    </source>
</evidence>
<evidence type="ECO:0000256" key="4">
    <source>
        <dbReference type="ARBA" id="ARBA00022692"/>
    </source>
</evidence>
<evidence type="ECO:0000256" key="1">
    <source>
        <dbReference type="ARBA" id="ARBA00004651"/>
    </source>
</evidence>
<proteinExistence type="evidence at transcript level"/>
<dbReference type="Pfam" id="PF02949">
    <property type="entry name" value="7tm_6"/>
    <property type="match status" value="1"/>
</dbReference>
<name>A0A6B9C754_9DIPT</name>
<keyword evidence="8 10" id="KW-0675">Receptor</keyword>
<feature type="transmembrane region" description="Helical" evidence="10">
    <location>
        <begin position="198"/>
        <end position="221"/>
    </location>
</feature>
<keyword evidence="5 10" id="KW-0552">Olfaction</keyword>
<evidence type="ECO:0000256" key="8">
    <source>
        <dbReference type="ARBA" id="ARBA00023170"/>
    </source>
</evidence>